<dbReference type="AlphaFoldDB" id="A0A8J2XLU0"/>
<dbReference type="Proteomes" id="UP000616114">
    <property type="component" value="Unassembled WGS sequence"/>
</dbReference>
<sequence length="255" mass="26639">MSRTVIAPDALTGRRAVVTGAGRGLGKAIAQSLAAAGAQVTVADVDADACAATAAELGGTAWPVDLSRTEELDELRLDTDILVNNAGIQRIHPVEEFPPQEWRLIHRIMLEAPFLLTRAAFPAMKERGWGRIINVSSVHGLRASPFKSAYIAAKHGLQGLTKTVALEGGPHGITANTVNPGYVRTKLVADQIADQAASRGISEEAVTEEVFLAKSAVPRLAEPEEVAQLVAFLATDAAGLITGAAHSVDAGWSAG</sequence>
<dbReference type="FunFam" id="3.40.50.720:FF:000084">
    <property type="entry name" value="Short-chain dehydrogenase reductase"/>
    <property type="match status" value="1"/>
</dbReference>
<reference evidence="3" key="1">
    <citation type="journal article" date="2014" name="Int. J. Syst. Evol. Microbiol.">
        <title>Complete genome sequence of Corynebacterium casei LMG S-19264T (=DSM 44701T), isolated from a smear-ripened cheese.</title>
        <authorList>
            <consortium name="US DOE Joint Genome Institute (JGI-PGF)"/>
            <person name="Walter F."/>
            <person name="Albersmeier A."/>
            <person name="Kalinowski J."/>
            <person name="Ruckert C."/>
        </authorList>
    </citation>
    <scope>NUCLEOTIDE SEQUENCE</scope>
    <source>
        <strain evidence="3">CGMCC 1.12785</strain>
    </source>
</reference>
<keyword evidence="4" id="KW-1185">Reference proteome</keyword>
<dbReference type="InterPro" id="IPR036291">
    <property type="entry name" value="NAD(P)-bd_dom_sf"/>
</dbReference>
<protein>
    <submittedName>
        <fullName evidence="3">3-hydroxybutyrate dehydrogenase</fullName>
    </submittedName>
</protein>
<dbReference type="RefSeq" id="WP_229745227.1">
    <property type="nucleotide sequence ID" value="NZ_BMFY01000017.1"/>
</dbReference>
<dbReference type="PANTHER" id="PTHR42879:SF2">
    <property type="entry name" value="3-OXOACYL-[ACYL-CARRIER-PROTEIN] REDUCTASE FABG"/>
    <property type="match status" value="1"/>
</dbReference>
<evidence type="ECO:0000256" key="1">
    <source>
        <dbReference type="ARBA" id="ARBA00006484"/>
    </source>
</evidence>
<proteinExistence type="inferred from homology"/>
<reference evidence="3" key="2">
    <citation type="submission" date="2020-09" db="EMBL/GenBank/DDBJ databases">
        <authorList>
            <person name="Sun Q."/>
            <person name="Zhou Y."/>
        </authorList>
    </citation>
    <scope>NUCLEOTIDE SEQUENCE</scope>
    <source>
        <strain evidence="3">CGMCC 1.12785</strain>
    </source>
</reference>
<dbReference type="SUPFAM" id="SSF51735">
    <property type="entry name" value="NAD(P)-binding Rossmann-fold domains"/>
    <property type="match status" value="1"/>
</dbReference>
<dbReference type="Gene3D" id="3.40.50.720">
    <property type="entry name" value="NAD(P)-binding Rossmann-like Domain"/>
    <property type="match status" value="1"/>
</dbReference>
<keyword evidence="2" id="KW-0560">Oxidoreductase</keyword>
<name>A0A8J2XLU0_9MICO</name>
<evidence type="ECO:0000313" key="3">
    <source>
        <dbReference type="EMBL" id="GGA25761.1"/>
    </source>
</evidence>
<dbReference type="NCBIfam" id="NF009093">
    <property type="entry name" value="PRK12429.1"/>
    <property type="match status" value="1"/>
</dbReference>
<dbReference type="PANTHER" id="PTHR42879">
    <property type="entry name" value="3-OXOACYL-(ACYL-CARRIER-PROTEIN) REDUCTASE"/>
    <property type="match status" value="1"/>
</dbReference>
<comment type="similarity">
    <text evidence="1">Belongs to the short-chain dehydrogenases/reductases (SDR) family.</text>
</comment>
<dbReference type="InterPro" id="IPR002347">
    <property type="entry name" value="SDR_fam"/>
</dbReference>
<dbReference type="PRINTS" id="PR00081">
    <property type="entry name" value="GDHRDH"/>
</dbReference>
<evidence type="ECO:0000313" key="4">
    <source>
        <dbReference type="Proteomes" id="UP000616114"/>
    </source>
</evidence>
<comment type="caution">
    <text evidence="3">The sequence shown here is derived from an EMBL/GenBank/DDBJ whole genome shotgun (WGS) entry which is preliminary data.</text>
</comment>
<dbReference type="EMBL" id="BMFY01000017">
    <property type="protein sequence ID" value="GGA25761.1"/>
    <property type="molecule type" value="Genomic_DNA"/>
</dbReference>
<dbReference type="GO" id="GO:0016491">
    <property type="term" value="F:oxidoreductase activity"/>
    <property type="evidence" value="ECO:0007669"/>
    <property type="project" value="UniProtKB-KW"/>
</dbReference>
<gene>
    <name evidence="3" type="ORF">GCM10011333_30890</name>
</gene>
<dbReference type="Pfam" id="PF13561">
    <property type="entry name" value="adh_short_C2"/>
    <property type="match status" value="1"/>
</dbReference>
<dbReference type="PRINTS" id="PR00080">
    <property type="entry name" value="SDRFAMILY"/>
</dbReference>
<accession>A0A8J2XLU0</accession>
<organism evidence="3 4">
    <name type="scientific">Sediminivirga luteola</name>
    <dbReference type="NCBI Taxonomy" id="1774748"/>
    <lineage>
        <taxon>Bacteria</taxon>
        <taxon>Bacillati</taxon>
        <taxon>Actinomycetota</taxon>
        <taxon>Actinomycetes</taxon>
        <taxon>Micrococcales</taxon>
        <taxon>Brevibacteriaceae</taxon>
        <taxon>Sediminivirga</taxon>
    </lineage>
</organism>
<evidence type="ECO:0000256" key="2">
    <source>
        <dbReference type="ARBA" id="ARBA00023002"/>
    </source>
</evidence>
<dbReference type="InterPro" id="IPR050259">
    <property type="entry name" value="SDR"/>
</dbReference>